<feature type="transmembrane region" description="Helical" evidence="6">
    <location>
        <begin position="144"/>
        <end position="162"/>
    </location>
</feature>
<evidence type="ECO:0008006" key="9">
    <source>
        <dbReference type="Google" id="ProtNLM"/>
    </source>
</evidence>
<evidence type="ECO:0000313" key="7">
    <source>
        <dbReference type="EMBL" id="GII78705.1"/>
    </source>
</evidence>
<organism evidence="7 8">
    <name type="scientific">Sphaerisporangium rufum</name>
    <dbReference type="NCBI Taxonomy" id="1381558"/>
    <lineage>
        <taxon>Bacteria</taxon>
        <taxon>Bacillati</taxon>
        <taxon>Actinomycetota</taxon>
        <taxon>Actinomycetes</taxon>
        <taxon>Streptosporangiales</taxon>
        <taxon>Streptosporangiaceae</taxon>
        <taxon>Sphaerisporangium</taxon>
    </lineage>
</organism>
<proteinExistence type="predicted"/>
<dbReference type="AlphaFoldDB" id="A0A919V5V4"/>
<evidence type="ECO:0000256" key="6">
    <source>
        <dbReference type="SAM" id="Phobius"/>
    </source>
</evidence>
<feature type="transmembrane region" description="Helical" evidence="6">
    <location>
        <begin position="16"/>
        <end position="33"/>
    </location>
</feature>
<comment type="caution">
    <text evidence="7">The sequence shown here is derived from an EMBL/GenBank/DDBJ whole genome shotgun (WGS) entry which is preliminary data.</text>
</comment>
<dbReference type="InterPro" id="IPR050833">
    <property type="entry name" value="Poly_Biosynth_Transport"/>
</dbReference>
<dbReference type="PANTHER" id="PTHR30250">
    <property type="entry name" value="PST FAMILY PREDICTED COLANIC ACID TRANSPORTER"/>
    <property type="match status" value="1"/>
</dbReference>
<sequence length="443" mass="45749">MTIPARGVARTVARRALRVVLASAANVLIAHALRPDGRGHYAVITTVAFTGIVIGHFSVERTQISLWERAERRQALSVNAPALGLAAGTAAAVLGGVLALLGALPARPALLLVALLAVPFGAVTVNLTAIALLRARVELVNRSAIAAGAVQCGSAAVLAATGRLTLPAAILCWTVAMIVPAPLLARALRPLPPRAFDPRLARHQLRVAARYHPGLVAFHLLLIIDVLLLHARHSPAAAGVYAIAVGLLELTRIPGESVAQVALARQAADDLPAAALLTARAVRLGVVLSCCSAGLLALASPLLIPLVYGRAFAGAVAPLAVLAPGMVALIAMRPLEQHLVRLGRPVLMTSIALAALAANVLLNLALIPPLGATGAALVSCATYICMAVAEAAWFLGATGLAARELLPRRADLAFAGRAVRAGLRRAAERRVPRRAAAERDPVR</sequence>
<feature type="transmembrane region" description="Helical" evidence="6">
    <location>
        <begin position="109"/>
        <end position="132"/>
    </location>
</feature>
<dbReference type="RefSeq" id="WP_203987636.1">
    <property type="nucleotide sequence ID" value="NZ_BOOU01000052.1"/>
</dbReference>
<protein>
    <recommendedName>
        <fullName evidence="9">Membrane protein involved in the export of O-antigen and teichoic acid</fullName>
    </recommendedName>
</protein>
<keyword evidence="2" id="KW-1003">Cell membrane</keyword>
<feature type="transmembrane region" description="Helical" evidence="6">
    <location>
        <begin position="284"/>
        <end position="304"/>
    </location>
</feature>
<name>A0A919V5V4_9ACTN</name>
<evidence type="ECO:0000256" key="2">
    <source>
        <dbReference type="ARBA" id="ARBA00022475"/>
    </source>
</evidence>
<reference evidence="7" key="1">
    <citation type="submission" date="2021-01" db="EMBL/GenBank/DDBJ databases">
        <title>Whole genome shotgun sequence of Sphaerisporangium rufum NBRC 109079.</title>
        <authorList>
            <person name="Komaki H."/>
            <person name="Tamura T."/>
        </authorList>
    </citation>
    <scope>NUCLEOTIDE SEQUENCE</scope>
    <source>
        <strain evidence="7">NBRC 109079</strain>
    </source>
</reference>
<evidence type="ECO:0000256" key="1">
    <source>
        <dbReference type="ARBA" id="ARBA00004651"/>
    </source>
</evidence>
<evidence type="ECO:0000256" key="4">
    <source>
        <dbReference type="ARBA" id="ARBA00022989"/>
    </source>
</evidence>
<feature type="transmembrane region" description="Helical" evidence="6">
    <location>
        <begin position="374"/>
        <end position="402"/>
    </location>
</feature>
<accession>A0A919V5V4</accession>
<keyword evidence="5 6" id="KW-0472">Membrane</keyword>
<feature type="transmembrane region" description="Helical" evidence="6">
    <location>
        <begin position="39"/>
        <end position="59"/>
    </location>
</feature>
<evidence type="ECO:0000256" key="3">
    <source>
        <dbReference type="ARBA" id="ARBA00022692"/>
    </source>
</evidence>
<feature type="transmembrane region" description="Helical" evidence="6">
    <location>
        <begin position="342"/>
        <end position="362"/>
    </location>
</feature>
<keyword evidence="8" id="KW-1185">Reference proteome</keyword>
<evidence type="ECO:0000313" key="8">
    <source>
        <dbReference type="Proteomes" id="UP000655287"/>
    </source>
</evidence>
<evidence type="ECO:0000256" key="5">
    <source>
        <dbReference type="ARBA" id="ARBA00023136"/>
    </source>
</evidence>
<feature type="transmembrane region" description="Helical" evidence="6">
    <location>
        <begin position="310"/>
        <end position="330"/>
    </location>
</feature>
<keyword evidence="4 6" id="KW-1133">Transmembrane helix</keyword>
<dbReference type="EMBL" id="BOOU01000052">
    <property type="protein sequence ID" value="GII78705.1"/>
    <property type="molecule type" value="Genomic_DNA"/>
</dbReference>
<comment type="subcellular location">
    <subcellularLocation>
        <location evidence="1">Cell membrane</location>
        <topology evidence="1">Multi-pass membrane protein</topology>
    </subcellularLocation>
</comment>
<keyword evidence="3 6" id="KW-0812">Transmembrane</keyword>
<feature type="transmembrane region" description="Helical" evidence="6">
    <location>
        <begin position="80"/>
        <end position="103"/>
    </location>
</feature>
<dbReference type="GO" id="GO:0005886">
    <property type="term" value="C:plasma membrane"/>
    <property type="evidence" value="ECO:0007669"/>
    <property type="project" value="UniProtKB-SubCell"/>
</dbReference>
<dbReference type="Proteomes" id="UP000655287">
    <property type="component" value="Unassembled WGS sequence"/>
</dbReference>
<feature type="transmembrane region" description="Helical" evidence="6">
    <location>
        <begin position="168"/>
        <end position="188"/>
    </location>
</feature>
<gene>
    <name evidence="7" type="ORF">Sru01_36870</name>
</gene>
<dbReference type="PANTHER" id="PTHR30250:SF11">
    <property type="entry name" value="O-ANTIGEN TRANSPORTER-RELATED"/>
    <property type="match status" value="1"/>
</dbReference>
<feature type="transmembrane region" description="Helical" evidence="6">
    <location>
        <begin position="209"/>
        <end position="230"/>
    </location>
</feature>